<sequence length="141" mass="15799">MPGRAKSATQKRREAREAHDYLMSRAVEAYHTELAKPPGVQRRGARTICHDFEKMNLESTGKLIKLSFSTLSRLAAGGNSLAKARAAETWLTTEETELVIAYIEELGNCGFPLSHKRLREHVNEICTTRLGEGFRGVGQQW</sequence>
<feature type="non-terminal residue" evidence="1">
    <location>
        <position position="141"/>
    </location>
</feature>
<name>A0AAD4HBL6_9AGAM</name>
<reference evidence="1" key="1">
    <citation type="journal article" date="2020" name="New Phytol.">
        <title>Comparative genomics reveals dynamic genome evolution in host specialist ectomycorrhizal fungi.</title>
        <authorList>
            <person name="Lofgren L.A."/>
            <person name="Nguyen N.H."/>
            <person name="Vilgalys R."/>
            <person name="Ruytinx J."/>
            <person name="Liao H.L."/>
            <person name="Branco S."/>
            <person name="Kuo A."/>
            <person name="LaButti K."/>
            <person name="Lipzen A."/>
            <person name="Andreopoulos W."/>
            <person name="Pangilinan J."/>
            <person name="Riley R."/>
            <person name="Hundley H."/>
            <person name="Na H."/>
            <person name="Barry K."/>
            <person name="Grigoriev I.V."/>
            <person name="Stajich J.E."/>
            <person name="Kennedy P.G."/>
        </authorList>
    </citation>
    <scope>NUCLEOTIDE SEQUENCE</scope>
    <source>
        <strain evidence="1">FC203</strain>
    </source>
</reference>
<accession>A0AAD4HBL6</accession>
<protein>
    <recommendedName>
        <fullName evidence="3">HTH CENPB-type domain-containing protein</fullName>
    </recommendedName>
</protein>
<dbReference type="EMBL" id="JABBWK010000177">
    <property type="protein sequence ID" value="KAG1888872.1"/>
    <property type="molecule type" value="Genomic_DNA"/>
</dbReference>
<evidence type="ECO:0000313" key="2">
    <source>
        <dbReference type="Proteomes" id="UP001195769"/>
    </source>
</evidence>
<evidence type="ECO:0000313" key="1">
    <source>
        <dbReference type="EMBL" id="KAG1888872.1"/>
    </source>
</evidence>
<evidence type="ECO:0008006" key="3">
    <source>
        <dbReference type="Google" id="ProtNLM"/>
    </source>
</evidence>
<keyword evidence="2" id="KW-1185">Reference proteome</keyword>
<dbReference type="RefSeq" id="XP_041217191.1">
    <property type="nucleotide sequence ID" value="XM_041373284.1"/>
</dbReference>
<organism evidence="1 2">
    <name type="scientific">Suillus fuscotomentosus</name>
    <dbReference type="NCBI Taxonomy" id="1912939"/>
    <lineage>
        <taxon>Eukaryota</taxon>
        <taxon>Fungi</taxon>
        <taxon>Dikarya</taxon>
        <taxon>Basidiomycota</taxon>
        <taxon>Agaricomycotina</taxon>
        <taxon>Agaricomycetes</taxon>
        <taxon>Agaricomycetidae</taxon>
        <taxon>Boletales</taxon>
        <taxon>Suillineae</taxon>
        <taxon>Suillaceae</taxon>
        <taxon>Suillus</taxon>
    </lineage>
</organism>
<proteinExistence type="predicted"/>
<dbReference type="AlphaFoldDB" id="A0AAD4HBL6"/>
<gene>
    <name evidence="1" type="ORF">F5891DRAFT_890562</name>
</gene>
<dbReference type="GeneID" id="64667582"/>
<dbReference type="Proteomes" id="UP001195769">
    <property type="component" value="Unassembled WGS sequence"/>
</dbReference>
<comment type="caution">
    <text evidence="1">The sequence shown here is derived from an EMBL/GenBank/DDBJ whole genome shotgun (WGS) entry which is preliminary data.</text>
</comment>